<dbReference type="EMBL" id="GBXM01064445">
    <property type="protein sequence ID" value="JAH44132.1"/>
    <property type="molecule type" value="Transcribed_RNA"/>
</dbReference>
<organism evidence="1">
    <name type="scientific">Anguilla anguilla</name>
    <name type="common">European freshwater eel</name>
    <name type="synonym">Muraena anguilla</name>
    <dbReference type="NCBI Taxonomy" id="7936"/>
    <lineage>
        <taxon>Eukaryota</taxon>
        <taxon>Metazoa</taxon>
        <taxon>Chordata</taxon>
        <taxon>Craniata</taxon>
        <taxon>Vertebrata</taxon>
        <taxon>Euteleostomi</taxon>
        <taxon>Actinopterygii</taxon>
        <taxon>Neopterygii</taxon>
        <taxon>Teleostei</taxon>
        <taxon>Anguilliformes</taxon>
        <taxon>Anguillidae</taxon>
        <taxon>Anguilla</taxon>
    </lineage>
</organism>
<dbReference type="AlphaFoldDB" id="A0A0E9SS98"/>
<evidence type="ECO:0000313" key="1">
    <source>
        <dbReference type="EMBL" id="JAH44132.1"/>
    </source>
</evidence>
<reference evidence="1" key="2">
    <citation type="journal article" date="2015" name="Fish Shellfish Immunol.">
        <title>Early steps in the European eel (Anguilla anguilla)-Vibrio vulnificus interaction in the gills: Role of the RtxA13 toxin.</title>
        <authorList>
            <person name="Callol A."/>
            <person name="Pajuelo D."/>
            <person name="Ebbesson L."/>
            <person name="Teles M."/>
            <person name="MacKenzie S."/>
            <person name="Amaro C."/>
        </authorList>
    </citation>
    <scope>NUCLEOTIDE SEQUENCE</scope>
</reference>
<name>A0A0E9SS98_ANGAN</name>
<accession>A0A0E9SS98</accession>
<protein>
    <submittedName>
        <fullName evidence="1">Uncharacterized protein</fullName>
    </submittedName>
</protein>
<reference evidence="1" key="1">
    <citation type="submission" date="2014-11" db="EMBL/GenBank/DDBJ databases">
        <authorList>
            <person name="Amaro Gonzalez C."/>
        </authorList>
    </citation>
    <scope>NUCLEOTIDE SEQUENCE</scope>
</reference>
<proteinExistence type="predicted"/>
<sequence length="47" mass="5269">MFTESSLITGALPRGTNYYILQETNCKMTEGTLDILDTLEYDCSSDN</sequence>